<dbReference type="PRINTS" id="PR00080">
    <property type="entry name" value="SDRFAMILY"/>
</dbReference>
<reference evidence="5 6" key="1">
    <citation type="submission" date="2011-05" db="EMBL/GenBank/DDBJ databases">
        <title>Complete sequence of chromosome 2 of Sphingobium chlorophenolicum L-1.</title>
        <authorList>
            <consortium name="US DOE Joint Genome Institute"/>
            <person name="Lucas S."/>
            <person name="Han J."/>
            <person name="Lapidus A."/>
            <person name="Cheng J.-F."/>
            <person name="Goodwin L."/>
            <person name="Pitluck S."/>
            <person name="Peters L."/>
            <person name="Daligault H."/>
            <person name="Han C."/>
            <person name="Tapia R."/>
            <person name="Land M."/>
            <person name="Hauser L."/>
            <person name="Kyrpides N."/>
            <person name="Ivanova N."/>
            <person name="Pagani I."/>
            <person name="Turner P."/>
            <person name="Copley S."/>
            <person name="Woyke T."/>
        </authorList>
    </citation>
    <scope>NUCLEOTIDE SEQUENCE [LARGE SCALE GENOMIC DNA]</scope>
    <source>
        <strain evidence="5 6">L-1</strain>
    </source>
</reference>
<dbReference type="STRING" id="690566.Sphch_3994"/>
<comment type="similarity">
    <text evidence="1">Belongs to the short-chain dehydrogenases/reductases (SDR) family.</text>
</comment>
<evidence type="ECO:0000313" key="6">
    <source>
        <dbReference type="Proteomes" id="UP000007150"/>
    </source>
</evidence>
<accession>F6F207</accession>
<dbReference type="InterPro" id="IPR057326">
    <property type="entry name" value="KR_dom"/>
</dbReference>
<dbReference type="PROSITE" id="PS00061">
    <property type="entry name" value="ADH_SHORT"/>
    <property type="match status" value="1"/>
</dbReference>
<dbReference type="PANTHER" id="PTHR24321:SF15">
    <property type="entry name" value="OXIDOREDUCTASE UCPA"/>
    <property type="match status" value="1"/>
</dbReference>
<evidence type="ECO:0000256" key="1">
    <source>
        <dbReference type="ARBA" id="ARBA00006484"/>
    </source>
</evidence>
<comment type="catalytic activity">
    <reaction evidence="3">
        <text>2,5-dichlorocyclohexa-2,5-dien-1,4-diol + NAD(+) = 2,5-dichlorohydroquinone + NADH + H(+)</text>
        <dbReference type="Rhea" id="RHEA:15741"/>
        <dbReference type="ChEBI" id="CHEBI:15378"/>
        <dbReference type="ChEBI" id="CHEBI:27545"/>
        <dbReference type="ChEBI" id="CHEBI:28975"/>
        <dbReference type="ChEBI" id="CHEBI:57540"/>
        <dbReference type="ChEBI" id="CHEBI:57945"/>
    </reaction>
</comment>
<protein>
    <submittedName>
        <fullName evidence="5">3-oxoacyl-(Acyl-carrier-protein) reductase</fullName>
        <ecNumber evidence="5">1.1.1.100</ecNumber>
    </submittedName>
</protein>
<dbReference type="GO" id="GO:0004316">
    <property type="term" value="F:3-oxoacyl-[acyl-carrier-protein] reductase (NADPH) activity"/>
    <property type="evidence" value="ECO:0007669"/>
    <property type="project" value="UniProtKB-EC"/>
</dbReference>
<dbReference type="FunFam" id="3.40.50.720:FF:000084">
    <property type="entry name" value="Short-chain dehydrogenase reductase"/>
    <property type="match status" value="1"/>
</dbReference>
<feature type="domain" description="Ketoreductase" evidence="4">
    <location>
        <begin position="36"/>
        <end position="213"/>
    </location>
</feature>
<dbReference type="PRINTS" id="PR00081">
    <property type="entry name" value="GDHRDH"/>
</dbReference>
<dbReference type="SUPFAM" id="SSF51735">
    <property type="entry name" value="NAD(P)-binding Rossmann-fold domains"/>
    <property type="match status" value="1"/>
</dbReference>
<gene>
    <name evidence="5" type="ORF">Sphch_3994</name>
</gene>
<dbReference type="Proteomes" id="UP000007150">
    <property type="component" value="Chromosome 2"/>
</dbReference>
<dbReference type="Gene3D" id="3.40.50.720">
    <property type="entry name" value="NAD(P)-binding Rossmann-like Domain"/>
    <property type="match status" value="1"/>
</dbReference>
<evidence type="ECO:0000313" key="5">
    <source>
        <dbReference type="EMBL" id="AEG51573.1"/>
    </source>
</evidence>
<sequence>MGRADKATHFIGMPSGNAARCEKYGEKDMSFGLEDKVAIVTGGASGIGEASTRRLISAGAKVCIVDMDGNAAEKLAGEIGSRATAIVADISDPADVERATQAALSAFGRIDLLHSNAGIIGEPGPIAGASAANFDRVFSVNVRSAVLMIGAVVPEMRRQGGGSIVITASVGGIRPSPGLGIYAASKLALVALAKTAAVELGVDNIRVNAIAPGLTDTPAFRATRQIPAGEDEGIFDNVALPLGRVGSPAEVANMVAWLFGDEASYVTGGLYHVDGGLGV</sequence>
<keyword evidence="6" id="KW-1185">Reference proteome</keyword>
<keyword evidence="2 5" id="KW-0560">Oxidoreductase</keyword>
<dbReference type="AlphaFoldDB" id="F6F207"/>
<dbReference type="InterPro" id="IPR002347">
    <property type="entry name" value="SDR_fam"/>
</dbReference>
<proteinExistence type="inferred from homology"/>
<evidence type="ECO:0000256" key="2">
    <source>
        <dbReference type="ARBA" id="ARBA00023002"/>
    </source>
</evidence>
<dbReference type="EC" id="1.1.1.100" evidence="5"/>
<dbReference type="KEGG" id="sch:Sphch_3994"/>
<name>F6F207_SPHCR</name>
<evidence type="ECO:0000256" key="3">
    <source>
        <dbReference type="ARBA" id="ARBA00051383"/>
    </source>
</evidence>
<dbReference type="Pfam" id="PF13561">
    <property type="entry name" value="adh_short_C2"/>
    <property type="match status" value="1"/>
</dbReference>
<dbReference type="EMBL" id="CP002799">
    <property type="protein sequence ID" value="AEG51573.1"/>
    <property type="molecule type" value="Genomic_DNA"/>
</dbReference>
<dbReference type="PANTHER" id="PTHR24321">
    <property type="entry name" value="DEHYDROGENASES, SHORT CHAIN"/>
    <property type="match status" value="1"/>
</dbReference>
<dbReference type="SMART" id="SM00822">
    <property type="entry name" value="PKS_KR"/>
    <property type="match status" value="1"/>
</dbReference>
<evidence type="ECO:0000259" key="4">
    <source>
        <dbReference type="SMART" id="SM00822"/>
    </source>
</evidence>
<dbReference type="NCBIfam" id="NF005559">
    <property type="entry name" value="PRK07231.1"/>
    <property type="match status" value="1"/>
</dbReference>
<dbReference type="GO" id="GO:0018502">
    <property type="term" value="F:2,5-dichloro-2,5-cyclohexadiene-1,4-diol dehydrogenase activity"/>
    <property type="evidence" value="ECO:0007669"/>
    <property type="project" value="RHEA"/>
</dbReference>
<dbReference type="HOGENOM" id="CLU_010194_1_0_5"/>
<dbReference type="InterPro" id="IPR036291">
    <property type="entry name" value="NAD(P)-bd_dom_sf"/>
</dbReference>
<organism evidence="5 6">
    <name type="scientific">Sphingobium chlorophenolicum L-1</name>
    <dbReference type="NCBI Taxonomy" id="690566"/>
    <lineage>
        <taxon>Bacteria</taxon>
        <taxon>Pseudomonadati</taxon>
        <taxon>Pseudomonadota</taxon>
        <taxon>Alphaproteobacteria</taxon>
        <taxon>Sphingomonadales</taxon>
        <taxon>Sphingomonadaceae</taxon>
        <taxon>Sphingobium</taxon>
    </lineage>
</organism>
<dbReference type="InterPro" id="IPR020904">
    <property type="entry name" value="Sc_DH/Rdtase_CS"/>
</dbReference>